<protein>
    <submittedName>
        <fullName evidence="2">Uncharacterized protein</fullName>
    </submittedName>
</protein>
<feature type="chain" id="PRO_5041294326" evidence="1">
    <location>
        <begin position="17"/>
        <end position="248"/>
    </location>
</feature>
<dbReference type="EMBL" id="CATQJA010000790">
    <property type="protein sequence ID" value="CAJ0564057.1"/>
    <property type="molecule type" value="Genomic_DNA"/>
</dbReference>
<proteinExistence type="predicted"/>
<accession>A0AA36C974</accession>
<reference evidence="2" key="1">
    <citation type="submission" date="2023-06" db="EMBL/GenBank/DDBJ databases">
        <authorList>
            <person name="Delattre M."/>
        </authorList>
    </citation>
    <scope>NUCLEOTIDE SEQUENCE</scope>
    <source>
        <strain evidence="2">AF72</strain>
    </source>
</reference>
<evidence type="ECO:0000313" key="3">
    <source>
        <dbReference type="Proteomes" id="UP001177023"/>
    </source>
</evidence>
<dbReference type="Proteomes" id="UP001177023">
    <property type="component" value="Unassembled WGS sequence"/>
</dbReference>
<feature type="signal peptide" evidence="1">
    <location>
        <begin position="1"/>
        <end position="16"/>
    </location>
</feature>
<feature type="non-terminal residue" evidence="2">
    <location>
        <position position="1"/>
    </location>
</feature>
<gene>
    <name evidence="2" type="ORF">MSPICULIGERA_LOCUS2753</name>
</gene>
<evidence type="ECO:0000313" key="2">
    <source>
        <dbReference type="EMBL" id="CAJ0564057.1"/>
    </source>
</evidence>
<keyword evidence="3" id="KW-1185">Reference proteome</keyword>
<evidence type="ECO:0000256" key="1">
    <source>
        <dbReference type="SAM" id="SignalP"/>
    </source>
</evidence>
<dbReference type="PANTHER" id="PTHR34311:SF1">
    <property type="entry name" value="NEMATODE SPECIFIC PEPTIDE FAMILY-RELATED"/>
    <property type="match status" value="1"/>
</dbReference>
<dbReference type="PANTHER" id="PTHR34311">
    <property type="entry name" value="PROTEIN CBG21698-RELATED"/>
    <property type="match status" value="1"/>
</dbReference>
<keyword evidence="1" id="KW-0732">Signal</keyword>
<sequence>MRNLVVLALLATLTSGLLNTDILNLSDEVISFIADYSRQMPEVAAKAEKGSNDAIVVTNCIDTTWNSCQYAFNQRLGIDTSLTWRQADQIAVGINAVLSTNISSVFTVCNDNMAFYQCLGTSYYSCMDLYRIIRTKDADFREAYTYVQIYHQLQFMCNAGFEEVLKDYYCMTSLKTTQGIQACASQFNSTVVQDPSKLCTAVDQADSCLNAAYQAGCQTAESGWWGCEEFRVAFTQTCYGLRCMVNHG</sequence>
<dbReference type="AlphaFoldDB" id="A0AA36C974"/>
<organism evidence="2 3">
    <name type="scientific">Mesorhabditis spiculigera</name>
    <dbReference type="NCBI Taxonomy" id="96644"/>
    <lineage>
        <taxon>Eukaryota</taxon>
        <taxon>Metazoa</taxon>
        <taxon>Ecdysozoa</taxon>
        <taxon>Nematoda</taxon>
        <taxon>Chromadorea</taxon>
        <taxon>Rhabditida</taxon>
        <taxon>Rhabditina</taxon>
        <taxon>Rhabditomorpha</taxon>
        <taxon>Rhabditoidea</taxon>
        <taxon>Rhabditidae</taxon>
        <taxon>Mesorhabditinae</taxon>
        <taxon>Mesorhabditis</taxon>
    </lineage>
</organism>
<comment type="caution">
    <text evidence="2">The sequence shown here is derived from an EMBL/GenBank/DDBJ whole genome shotgun (WGS) entry which is preliminary data.</text>
</comment>
<name>A0AA36C974_9BILA</name>